<sequence length="96" mass="10650">MAAKPRHARVEDVHELALRMPHAKVEYGPRGNPISQVGGKSFVFFRTPRPDAVVDPLTGARFTDELPTRIVHAQCDPVPTSVPVHRRGGEHGRLRV</sequence>
<protein>
    <submittedName>
        <fullName evidence="1">Uncharacterized protein</fullName>
    </submittedName>
</protein>
<dbReference type="AlphaFoldDB" id="A0A1H4MMV5"/>
<keyword evidence="2" id="KW-1185">Reference proteome</keyword>
<reference evidence="2" key="1">
    <citation type="submission" date="2016-10" db="EMBL/GenBank/DDBJ databases">
        <authorList>
            <person name="Varghese N."/>
            <person name="Submissions S."/>
        </authorList>
    </citation>
    <scope>NUCLEOTIDE SEQUENCE [LARGE SCALE GENOMIC DNA]</scope>
    <source>
        <strain evidence="2">DSM 44498</strain>
    </source>
</reference>
<dbReference type="Proteomes" id="UP000183561">
    <property type="component" value="Unassembled WGS sequence"/>
</dbReference>
<evidence type="ECO:0000313" key="1">
    <source>
        <dbReference type="EMBL" id="SEB84283.1"/>
    </source>
</evidence>
<dbReference type="EMBL" id="FNSV01000005">
    <property type="protein sequence ID" value="SEB84283.1"/>
    <property type="molecule type" value="Genomic_DNA"/>
</dbReference>
<name>A0A1H4MMV5_9NOCA</name>
<evidence type="ECO:0000313" key="2">
    <source>
        <dbReference type="Proteomes" id="UP000183561"/>
    </source>
</evidence>
<proteinExistence type="predicted"/>
<accession>A0A1H4MMV5</accession>
<organism evidence="1 2">
    <name type="scientific">Rhodococcus koreensis</name>
    <dbReference type="NCBI Taxonomy" id="99653"/>
    <lineage>
        <taxon>Bacteria</taxon>
        <taxon>Bacillati</taxon>
        <taxon>Actinomycetota</taxon>
        <taxon>Actinomycetes</taxon>
        <taxon>Mycobacteriales</taxon>
        <taxon>Nocardiaceae</taxon>
        <taxon>Rhodococcus</taxon>
    </lineage>
</organism>
<gene>
    <name evidence="1" type="ORF">SAMN04490239_1883</name>
</gene>